<dbReference type="CDD" id="cd09280">
    <property type="entry name" value="RNase_HI_eukaryote_like"/>
    <property type="match status" value="1"/>
</dbReference>
<dbReference type="InterPro" id="IPR036397">
    <property type="entry name" value="RNaseH_sf"/>
</dbReference>
<dbReference type="InterPro" id="IPR002156">
    <property type="entry name" value="RNaseH_domain"/>
</dbReference>
<dbReference type="EMBL" id="JBEVYD010000007">
    <property type="protein sequence ID" value="KAL3231475.1"/>
    <property type="molecule type" value="Genomic_DNA"/>
</dbReference>
<dbReference type="InterPro" id="IPR050092">
    <property type="entry name" value="RNase_H"/>
</dbReference>
<protein>
    <recommendedName>
        <fullName evidence="4 10">Ribonuclease H</fullName>
        <shortName evidence="10">RNase H</shortName>
        <ecNumber evidence="4 10">3.1.26.4</ecNumber>
    </recommendedName>
</protein>
<dbReference type="SUPFAM" id="SSF55658">
    <property type="entry name" value="L9 N-domain-like"/>
    <property type="match status" value="2"/>
</dbReference>
<comment type="catalytic activity">
    <reaction evidence="1 10">
        <text>Endonucleolytic cleavage to 5'-phosphomonoester.</text>
        <dbReference type="EC" id="3.1.26.4"/>
    </reaction>
</comment>
<gene>
    <name evidence="13" type="ORF">RNJ44_00510</name>
</gene>
<evidence type="ECO:0000256" key="1">
    <source>
        <dbReference type="ARBA" id="ARBA00000077"/>
    </source>
</evidence>
<dbReference type="PANTHER" id="PTHR10642">
    <property type="entry name" value="RIBONUCLEASE H1"/>
    <property type="match status" value="1"/>
</dbReference>
<feature type="region of interest" description="Disordered" evidence="11">
    <location>
        <begin position="57"/>
        <end position="90"/>
    </location>
</feature>
<evidence type="ECO:0000256" key="4">
    <source>
        <dbReference type="ARBA" id="ARBA00012180"/>
    </source>
</evidence>
<feature type="domain" description="RNase H type-1" evidence="12">
    <location>
        <begin position="175"/>
        <end position="337"/>
    </location>
</feature>
<name>A0ABR4NSS5_9SACH</name>
<evidence type="ECO:0000313" key="14">
    <source>
        <dbReference type="Proteomes" id="UP001623330"/>
    </source>
</evidence>
<evidence type="ECO:0000256" key="11">
    <source>
        <dbReference type="SAM" id="MobiDB-lite"/>
    </source>
</evidence>
<dbReference type="InterPro" id="IPR037056">
    <property type="entry name" value="RNase_H1_N_sf"/>
</dbReference>
<sequence length="341" mass="37893">MAKKGGFYAVQAGKKVGVYNNWNECRNQIDGYKGAVYKKFETFNEALTFVNGNGYGSTTKNGENKAKNNRNSDSKGSYGSHYKTTTTKSRGGPTACYAVKHNSGDIPGRIFDAWSECQAYVKGKRGVTFKKFNNRQAALDFLEGNTSKADERILGYPIGKFKVKYLQEKTSETKEISRCFIYCDGSALGNGTRGSKAGAGVYFEYAPAKNIAAPLKVGPQTNNRGEMMAVLLALKEIWSELTETQFNRQYTIKTDSEYVAKLLNDRYATYTMEELRNLPNNDLLVDLVHLFVKIKLFYEINTENFPEGKGIIIEWVKGHAGDAGNEIADELARRGASMSSS</sequence>
<dbReference type="Pfam" id="PF00075">
    <property type="entry name" value="RNase_H"/>
    <property type="match status" value="1"/>
</dbReference>
<dbReference type="InterPro" id="IPR009027">
    <property type="entry name" value="Ribosomal_bL9/RNase_H1_N"/>
</dbReference>
<dbReference type="InterPro" id="IPR017067">
    <property type="entry name" value="RNase_H1_euk"/>
</dbReference>
<comment type="function">
    <text evidence="10">Endonuclease that specifically degrades the RNA of RNA-DNA hybrids.</text>
</comment>
<evidence type="ECO:0000256" key="6">
    <source>
        <dbReference type="ARBA" id="ARBA00022723"/>
    </source>
</evidence>
<dbReference type="InterPro" id="IPR011320">
    <property type="entry name" value="RNase_H1_N"/>
</dbReference>
<dbReference type="Proteomes" id="UP001623330">
    <property type="component" value="Unassembled WGS sequence"/>
</dbReference>
<evidence type="ECO:0000256" key="5">
    <source>
        <dbReference type="ARBA" id="ARBA00022722"/>
    </source>
</evidence>
<evidence type="ECO:0000256" key="2">
    <source>
        <dbReference type="ARBA" id="ARBA00001946"/>
    </source>
</evidence>
<keyword evidence="9 10" id="KW-0460">Magnesium</keyword>
<keyword evidence="7 10" id="KW-0255">Endonuclease</keyword>
<reference evidence="13 14" key="1">
    <citation type="submission" date="2024-05" db="EMBL/GenBank/DDBJ databases">
        <title>Long read based assembly of the Candida bracarensis genome reveals expanded adhesin content.</title>
        <authorList>
            <person name="Marcet-Houben M."/>
            <person name="Ksiezopolska E."/>
            <person name="Gabaldon T."/>
        </authorList>
    </citation>
    <scope>NUCLEOTIDE SEQUENCE [LARGE SCALE GENOMIC DNA]</scope>
    <source>
        <strain evidence="13 14">CBM6</strain>
    </source>
</reference>
<dbReference type="Pfam" id="PF01693">
    <property type="entry name" value="Cauli_VI"/>
    <property type="match status" value="2"/>
</dbReference>
<evidence type="ECO:0000256" key="3">
    <source>
        <dbReference type="ARBA" id="ARBA00005300"/>
    </source>
</evidence>
<dbReference type="PANTHER" id="PTHR10642:SF26">
    <property type="entry name" value="RIBONUCLEASE H1"/>
    <property type="match status" value="1"/>
</dbReference>
<dbReference type="PIRSF" id="PIRSF036852">
    <property type="entry name" value="Ribonuclease_H1_euk"/>
    <property type="match status" value="1"/>
</dbReference>
<accession>A0ABR4NSS5</accession>
<organism evidence="13 14">
    <name type="scientific">Nakaseomyces bracarensis</name>
    <dbReference type="NCBI Taxonomy" id="273131"/>
    <lineage>
        <taxon>Eukaryota</taxon>
        <taxon>Fungi</taxon>
        <taxon>Dikarya</taxon>
        <taxon>Ascomycota</taxon>
        <taxon>Saccharomycotina</taxon>
        <taxon>Saccharomycetes</taxon>
        <taxon>Saccharomycetales</taxon>
        <taxon>Saccharomycetaceae</taxon>
        <taxon>Nakaseomyces</taxon>
    </lineage>
</organism>
<dbReference type="Gene3D" id="3.30.420.10">
    <property type="entry name" value="Ribonuclease H-like superfamily/Ribonuclease H"/>
    <property type="match status" value="1"/>
</dbReference>
<evidence type="ECO:0000256" key="10">
    <source>
        <dbReference type="PIRNR" id="PIRNR036852"/>
    </source>
</evidence>
<dbReference type="Gene3D" id="3.40.970.10">
    <property type="entry name" value="Ribonuclease H1, N-terminal domain"/>
    <property type="match status" value="2"/>
</dbReference>
<dbReference type="SUPFAM" id="SSF53098">
    <property type="entry name" value="Ribonuclease H-like"/>
    <property type="match status" value="1"/>
</dbReference>
<proteinExistence type="inferred from homology"/>
<keyword evidence="5 10" id="KW-0540">Nuclease</keyword>
<dbReference type="EC" id="3.1.26.4" evidence="4 10"/>
<comment type="cofactor">
    <cofactor evidence="2 10">
        <name>Mg(2+)</name>
        <dbReference type="ChEBI" id="CHEBI:18420"/>
    </cofactor>
</comment>
<dbReference type="InterPro" id="IPR012337">
    <property type="entry name" value="RNaseH-like_sf"/>
</dbReference>
<evidence type="ECO:0000259" key="12">
    <source>
        <dbReference type="PROSITE" id="PS50879"/>
    </source>
</evidence>
<evidence type="ECO:0000256" key="9">
    <source>
        <dbReference type="ARBA" id="ARBA00022842"/>
    </source>
</evidence>
<feature type="compositionally biased region" description="Polar residues" evidence="11">
    <location>
        <begin position="74"/>
        <end position="89"/>
    </location>
</feature>
<keyword evidence="14" id="KW-1185">Reference proteome</keyword>
<keyword evidence="6 10" id="KW-0479">Metal-binding</keyword>
<feature type="compositionally biased region" description="Basic and acidic residues" evidence="11">
    <location>
        <begin position="62"/>
        <end position="73"/>
    </location>
</feature>
<evidence type="ECO:0000313" key="13">
    <source>
        <dbReference type="EMBL" id="KAL3231475.1"/>
    </source>
</evidence>
<dbReference type="GO" id="GO:0004519">
    <property type="term" value="F:endonuclease activity"/>
    <property type="evidence" value="ECO:0007669"/>
    <property type="project" value="UniProtKB-KW"/>
</dbReference>
<comment type="similarity">
    <text evidence="3 10">Belongs to the RNase H family.</text>
</comment>
<evidence type="ECO:0000256" key="7">
    <source>
        <dbReference type="ARBA" id="ARBA00022759"/>
    </source>
</evidence>
<dbReference type="PROSITE" id="PS50879">
    <property type="entry name" value="RNASE_H_1"/>
    <property type="match status" value="1"/>
</dbReference>
<evidence type="ECO:0000256" key="8">
    <source>
        <dbReference type="ARBA" id="ARBA00022801"/>
    </source>
</evidence>
<comment type="caution">
    <text evidence="13">The sequence shown here is derived from an EMBL/GenBank/DDBJ whole genome shotgun (WGS) entry which is preliminary data.</text>
</comment>
<keyword evidence="8 10" id="KW-0378">Hydrolase</keyword>